<dbReference type="Gene3D" id="4.10.860.10">
    <property type="entry name" value="UVR domain"/>
    <property type="match status" value="1"/>
</dbReference>
<dbReference type="SUPFAM" id="SSF46600">
    <property type="entry name" value="C-terminal UvrC-binding domain of UvrB"/>
    <property type="match status" value="1"/>
</dbReference>
<protein>
    <submittedName>
        <fullName evidence="3">Excinuclease ABC subunit B</fullName>
    </submittedName>
</protein>
<evidence type="ECO:0000313" key="4">
    <source>
        <dbReference type="Proteomes" id="UP000533476"/>
    </source>
</evidence>
<dbReference type="EMBL" id="JABBVZ010000018">
    <property type="protein sequence ID" value="NMP22153.1"/>
    <property type="molecule type" value="Genomic_DNA"/>
</dbReference>
<feature type="coiled-coil region" evidence="1">
    <location>
        <begin position="132"/>
        <end position="159"/>
    </location>
</feature>
<dbReference type="Proteomes" id="UP000533476">
    <property type="component" value="Unassembled WGS sequence"/>
</dbReference>
<dbReference type="InterPro" id="IPR025542">
    <property type="entry name" value="YacH"/>
</dbReference>
<dbReference type="GO" id="GO:1990169">
    <property type="term" value="P:stress response to copper ion"/>
    <property type="evidence" value="ECO:0007669"/>
    <property type="project" value="TreeGrafter"/>
</dbReference>
<dbReference type="GO" id="GO:0008270">
    <property type="term" value="F:zinc ion binding"/>
    <property type="evidence" value="ECO:0007669"/>
    <property type="project" value="TreeGrafter"/>
</dbReference>
<dbReference type="GO" id="GO:0050897">
    <property type="term" value="F:cobalt ion binding"/>
    <property type="evidence" value="ECO:0007669"/>
    <property type="project" value="TreeGrafter"/>
</dbReference>
<evidence type="ECO:0000256" key="1">
    <source>
        <dbReference type="SAM" id="Coils"/>
    </source>
</evidence>
<dbReference type="PANTHER" id="PTHR38430">
    <property type="entry name" value="PROTEIN-ARGININE KINASE ACTIVATOR PROTEIN"/>
    <property type="match status" value="1"/>
</dbReference>
<dbReference type="InterPro" id="IPR036876">
    <property type="entry name" value="UVR_dom_sf"/>
</dbReference>
<dbReference type="PIRSF" id="PIRSF015034">
    <property type="entry name" value="YacH"/>
    <property type="match status" value="1"/>
</dbReference>
<name>A0A7Y0L307_9FIRM</name>
<organism evidence="3 4">
    <name type="scientific">Sulfobacillus harzensis</name>
    <dbReference type="NCBI Taxonomy" id="2729629"/>
    <lineage>
        <taxon>Bacteria</taxon>
        <taxon>Bacillati</taxon>
        <taxon>Bacillota</taxon>
        <taxon>Clostridia</taxon>
        <taxon>Eubacteriales</taxon>
        <taxon>Clostridiales Family XVII. Incertae Sedis</taxon>
        <taxon>Sulfobacillus</taxon>
    </lineage>
</organism>
<accession>A0A7Y0L307</accession>
<sequence length="174" mass="19682">MGEELMMCQRCHEKPAQVHFSKVVNGEKSDRFLCEDCAREEGAFHFMLGPQFTVQQVLGSLIGQAGVPANRTVPEGRSCPHCGYTYRQFAESGRLGCDRCYEAFKEELGPLVLRLHGRAEHRGKLPRRGAKHLAAVRELERLRQKMADAIQREAFEEAAEIRDQIRRLTGGEAQ</sequence>
<keyword evidence="4" id="KW-1185">Reference proteome</keyword>
<keyword evidence="1" id="KW-0175">Coiled coil</keyword>
<proteinExistence type="predicted"/>
<dbReference type="GO" id="GO:0046870">
    <property type="term" value="F:cadmium ion binding"/>
    <property type="evidence" value="ECO:0007669"/>
    <property type="project" value="TreeGrafter"/>
</dbReference>
<evidence type="ECO:0000259" key="2">
    <source>
        <dbReference type="PROSITE" id="PS50151"/>
    </source>
</evidence>
<dbReference type="InterPro" id="IPR001943">
    <property type="entry name" value="UVR_dom"/>
</dbReference>
<feature type="domain" description="UVR" evidence="2">
    <location>
        <begin position="136"/>
        <end position="171"/>
    </location>
</feature>
<gene>
    <name evidence="3" type="ORF">HIJ39_07285</name>
</gene>
<dbReference type="RefSeq" id="WP_169098193.1">
    <property type="nucleotide sequence ID" value="NZ_JABBVZ010000018.1"/>
</dbReference>
<dbReference type="Pfam" id="PF02151">
    <property type="entry name" value="UVR"/>
    <property type="match status" value="1"/>
</dbReference>
<reference evidence="3 4" key="1">
    <citation type="submission" date="2020-04" db="EMBL/GenBank/DDBJ databases">
        <authorList>
            <person name="Zhang R."/>
            <person name="Schippers A."/>
        </authorList>
    </citation>
    <scope>NUCLEOTIDE SEQUENCE [LARGE SCALE GENOMIC DNA]</scope>
    <source>
        <strain evidence="3 4">DSM 109850</strain>
    </source>
</reference>
<dbReference type="GO" id="GO:1990170">
    <property type="term" value="P:stress response to cadmium ion"/>
    <property type="evidence" value="ECO:0007669"/>
    <property type="project" value="TreeGrafter"/>
</dbReference>
<evidence type="ECO:0000313" key="3">
    <source>
        <dbReference type="EMBL" id="NMP22153.1"/>
    </source>
</evidence>
<dbReference type="PROSITE" id="PS50151">
    <property type="entry name" value="UVR"/>
    <property type="match status" value="1"/>
</dbReference>
<comment type="caution">
    <text evidence="3">The sequence shown here is derived from an EMBL/GenBank/DDBJ whole genome shotgun (WGS) entry which is preliminary data.</text>
</comment>
<dbReference type="GO" id="GO:0005507">
    <property type="term" value="F:copper ion binding"/>
    <property type="evidence" value="ECO:0007669"/>
    <property type="project" value="TreeGrafter"/>
</dbReference>
<dbReference type="AlphaFoldDB" id="A0A7Y0L307"/>
<dbReference type="PANTHER" id="PTHR38430:SF1">
    <property type="entry name" value="PROTEIN-ARGININE KINASE ACTIVATOR PROTEIN"/>
    <property type="match status" value="1"/>
</dbReference>